<dbReference type="eggNOG" id="COG1073">
    <property type="taxonomic scope" value="Bacteria"/>
</dbReference>
<proteinExistence type="predicted"/>
<evidence type="ECO:0000313" key="3">
    <source>
        <dbReference type="EMBL" id="ADI38437.1"/>
    </source>
</evidence>
<dbReference type="AlphaFoldDB" id="D6YWC6"/>
<dbReference type="InterPro" id="IPR050261">
    <property type="entry name" value="FrsA_esterase"/>
</dbReference>
<dbReference type="Gene3D" id="3.40.50.1820">
    <property type="entry name" value="alpha/beta hydrolase"/>
    <property type="match status" value="1"/>
</dbReference>
<dbReference type="InterPro" id="IPR001375">
    <property type="entry name" value="Peptidase_S9_cat"/>
</dbReference>
<dbReference type="RefSeq" id="WP_013182151.1">
    <property type="nucleotide sequence ID" value="NC_014225.1"/>
</dbReference>
<protein>
    <recommendedName>
        <fullName evidence="2">Peptidase S9 prolyl oligopeptidase catalytic domain-containing protein</fullName>
    </recommendedName>
</protein>
<reference evidence="3 4" key="1">
    <citation type="journal article" date="2010" name="PLoS ONE">
        <title>The Waddlia genome: a window into chlamydial biology.</title>
        <authorList>
            <person name="Bertelli C."/>
            <person name="Collyn F."/>
            <person name="Croxatto A."/>
            <person name="Ruckert C."/>
            <person name="Polkinghorne A."/>
            <person name="Kebbi-Beghdadi C."/>
            <person name="Goesmann A."/>
            <person name="Vaughan L."/>
            <person name="Greub G."/>
        </authorList>
    </citation>
    <scope>NUCLEOTIDE SEQUENCE [LARGE SCALE GENOMIC DNA]</scope>
    <source>
        <strain evidence="4">ATCC VR-1470 / WSU 86-1044</strain>
    </source>
</reference>
<gene>
    <name evidence="3" type="ordered locus">wcw_1080</name>
</gene>
<keyword evidence="1" id="KW-0378">Hydrolase</keyword>
<evidence type="ECO:0000313" key="4">
    <source>
        <dbReference type="Proteomes" id="UP000001505"/>
    </source>
</evidence>
<accession>D6YWC6</accession>
<organism evidence="3 4">
    <name type="scientific">Waddlia chondrophila (strain ATCC VR-1470 / WSU 86-1044)</name>
    <dbReference type="NCBI Taxonomy" id="716544"/>
    <lineage>
        <taxon>Bacteria</taxon>
        <taxon>Pseudomonadati</taxon>
        <taxon>Chlamydiota</taxon>
        <taxon>Chlamydiia</taxon>
        <taxon>Parachlamydiales</taxon>
        <taxon>Waddliaceae</taxon>
        <taxon>Waddlia</taxon>
    </lineage>
</organism>
<feature type="domain" description="Peptidase S9 prolyl oligopeptidase catalytic" evidence="2">
    <location>
        <begin position="59"/>
        <end position="264"/>
    </location>
</feature>
<dbReference type="STRING" id="716544.wcw_1080"/>
<dbReference type="GO" id="GO:0006508">
    <property type="term" value="P:proteolysis"/>
    <property type="evidence" value="ECO:0007669"/>
    <property type="project" value="InterPro"/>
</dbReference>
<dbReference type="ESTHER" id="wadcw-d6ywc6">
    <property type="family name" value="FAE-Bacterial-promiscuous"/>
</dbReference>
<sequence length="264" mass="30361">MQRYEERELVEFENQGIKIFGVLHKPLAQTKAPAVLFCHGLAGHRIGKHRMYVALSECLSRVGIASFRFDFRGSGDSEGEFGEMTLEGEVSDAVKALEFLTIQEKIDPNRIGIFGRSFGGAISIFAAQKFGNVKSIALWSSVFDAEQWEKQWEMLETGQIDEKTRHELMRINGQLPSLHFYKELFNMDLKKELRALQNIPMQLIHGERDPRVGIEHSEKYANLRKDAPAQTEFIKLEHSDHDFTYPEERVHAINMTCQWFAKTL</sequence>
<dbReference type="HOGENOM" id="CLU_048353_3_2_0"/>
<evidence type="ECO:0000259" key="2">
    <source>
        <dbReference type="Pfam" id="PF00326"/>
    </source>
</evidence>
<dbReference type="GO" id="GO:0052689">
    <property type="term" value="F:carboxylic ester hydrolase activity"/>
    <property type="evidence" value="ECO:0007669"/>
    <property type="project" value="UniProtKB-ARBA"/>
</dbReference>
<dbReference type="EMBL" id="CP001928">
    <property type="protein sequence ID" value="ADI38437.1"/>
    <property type="molecule type" value="Genomic_DNA"/>
</dbReference>
<dbReference type="GO" id="GO:0008236">
    <property type="term" value="F:serine-type peptidase activity"/>
    <property type="evidence" value="ECO:0007669"/>
    <property type="project" value="InterPro"/>
</dbReference>
<keyword evidence="4" id="KW-1185">Reference proteome</keyword>
<name>D6YWC6_WADCW</name>
<dbReference type="Pfam" id="PF00326">
    <property type="entry name" value="Peptidase_S9"/>
    <property type="match status" value="1"/>
</dbReference>
<dbReference type="PANTHER" id="PTHR22946">
    <property type="entry name" value="DIENELACTONE HYDROLASE DOMAIN-CONTAINING PROTEIN-RELATED"/>
    <property type="match status" value="1"/>
</dbReference>
<dbReference type="Proteomes" id="UP000001505">
    <property type="component" value="Chromosome"/>
</dbReference>
<dbReference type="PANTHER" id="PTHR22946:SF9">
    <property type="entry name" value="POLYKETIDE TRANSFERASE AF380"/>
    <property type="match status" value="1"/>
</dbReference>
<dbReference type="InterPro" id="IPR029058">
    <property type="entry name" value="AB_hydrolase_fold"/>
</dbReference>
<dbReference type="KEGG" id="wch:wcw_1080"/>
<evidence type="ECO:0000256" key="1">
    <source>
        <dbReference type="ARBA" id="ARBA00022801"/>
    </source>
</evidence>
<dbReference type="SUPFAM" id="SSF53474">
    <property type="entry name" value="alpha/beta-Hydrolases"/>
    <property type="match status" value="1"/>
</dbReference>